<proteinExistence type="predicted"/>
<name>A0A699QXR2_TANCI</name>
<dbReference type="AlphaFoldDB" id="A0A699QXR2"/>
<reference evidence="1" key="1">
    <citation type="journal article" date="2019" name="Sci. Rep.">
        <title>Draft genome of Tanacetum cinerariifolium, the natural source of mosquito coil.</title>
        <authorList>
            <person name="Yamashiro T."/>
            <person name="Shiraishi A."/>
            <person name="Satake H."/>
            <person name="Nakayama K."/>
        </authorList>
    </citation>
    <scope>NUCLEOTIDE SEQUENCE</scope>
</reference>
<evidence type="ECO:0000313" key="1">
    <source>
        <dbReference type="EMBL" id="GFC78733.1"/>
    </source>
</evidence>
<comment type="caution">
    <text evidence="1">The sequence shown here is derived from an EMBL/GenBank/DDBJ whole genome shotgun (WGS) entry which is preliminary data.</text>
</comment>
<feature type="non-terminal residue" evidence="1">
    <location>
        <position position="1"/>
    </location>
</feature>
<sequence>GYNVVPPPITRNFMPPKHDLVFHTAPIAVETDHSAFTVQLSTAKPTQDSSYINRPSAPIIEEWVSDSEDESKTTALQIAPSFV</sequence>
<gene>
    <name evidence="1" type="ORF">Tci_850703</name>
</gene>
<organism evidence="1">
    <name type="scientific">Tanacetum cinerariifolium</name>
    <name type="common">Dalmatian daisy</name>
    <name type="synonym">Chrysanthemum cinerariifolium</name>
    <dbReference type="NCBI Taxonomy" id="118510"/>
    <lineage>
        <taxon>Eukaryota</taxon>
        <taxon>Viridiplantae</taxon>
        <taxon>Streptophyta</taxon>
        <taxon>Embryophyta</taxon>
        <taxon>Tracheophyta</taxon>
        <taxon>Spermatophyta</taxon>
        <taxon>Magnoliopsida</taxon>
        <taxon>eudicotyledons</taxon>
        <taxon>Gunneridae</taxon>
        <taxon>Pentapetalae</taxon>
        <taxon>asterids</taxon>
        <taxon>campanulids</taxon>
        <taxon>Asterales</taxon>
        <taxon>Asteraceae</taxon>
        <taxon>Asteroideae</taxon>
        <taxon>Anthemideae</taxon>
        <taxon>Anthemidinae</taxon>
        <taxon>Tanacetum</taxon>
    </lineage>
</organism>
<protein>
    <submittedName>
        <fullName evidence="1">Uncharacterized protein</fullName>
    </submittedName>
</protein>
<dbReference type="EMBL" id="BKCJ011067121">
    <property type="protein sequence ID" value="GFC78733.1"/>
    <property type="molecule type" value="Genomic_DNA"/>
</dbReference>
<accession>A0A699QXR2</accession>